<dbReference type="STRING" id="1274631.LMTR13_05275"/>
<accession>A0A1B1UA96</accession>
<dbReference type="Proteomes" id="UP000092839">
    <property type="component" value="Chromosome"/>
</dbReference>
<evidence type="ECO:0000313" key="3">
    <source>
        <dbReference type="EMBL" id="ANV99670.1"/>
    </source>
</evidence>
<dbReference type="InterPro" id="IPR039422">
    <property type="entry name" value="MarR/SlyA-like"/>
</dbReference>
<dbReference type="GO" id="GO:0006950">
    <property type="term" value="P:response to stress"/>
    <property type="evidence" value="ECO:0007669"/>
    <property type="project" value="TreeGrafter"/>
</dbReference>
<dbReference type="PANTHER" id="PTHR33164">
    <property type="entry name" value="TRANSCRIPTIONAL REGULATOR, MARR FAMILY"/>
    <property type="match status" value="1"/>
</dbReference>
<feature type="region of interest" description="Disordered" evidence="1">
    <location>
        <begin position="1"/>
        <end position="32"/>
    </location>
</feature>
<dbReference type="SUPFAM" id="SSF46785">
    <property type="entry name" value="Winged helix' DNA-binding domain"/>
    <property type="match status" value="1"/>
</dbReference>
<name>A0A1B1UA96_9BRAD</name>
<dbReference type="InterPro" id="IPR036388">
    <property type="entry name" value="WH-like_DNA-bd_sf"/>
</dbReference>
<feature type="domain" description="HTH marR-type" evidence="2">
    <location>
        <begin position="36"/>
        <end position="175"/>
    </location>
</feature>
<proteinExistence type="predicted"/>
<sequence length="178" mass="20034">MSAMDATVKRKARSPKGARALPPQPVEPAHESDGAHLELRIWLRLLSCATRIEKALNARLRKEFNTTLARFDLLAQLARKPAGATMSEVSELLMVSNGAITALVQKLEADGFIHREVDSEDRRTFRLRLSQEGAKEFGRMARRHEEWVIALIGELSPVAQSDLLQHLTLLKRRLDKHA</sequence>
<evidence type="ECO:0000256" key="1">
    <source>
        <dbReference type="SAM" id="MobiDB-lite"/>
    </source>
</evidence>
<dbReference type="PROSITE" id="PS50995">
    <property type="entry name" value="HTH_MARR_2"/>
    <property type="match status" value="1"/>
</dbReference>
<dbReference type="Gene3D" id="1.10.10.10">
    <property type="entry name" value="Winged helix-like DNA-binding domain superfamily/Winged helix DNA-binding domain"/>
    <property type="match status" value="1"/>
</dbReference>
<dbReference type="EMBL" id="CP016428">
    <property type="protein sequence ID" value="ANV99670.1"/>
    <property type="molecule type" value="Genomic_DNA"/>
</dbReference>
<dbReference type="PRINTS" id="PR00598">
    <property type="entry name" value="HTHMARR"/>
</dbReference>
<dbReference type="SMART" id="SM00347">
    <property type="entry name" value="HTH_MARR"/>
    <property type="match status" value="1"/>
</dbReference>
<dbReference type="InterPro" id="IPR000835">
    <property type="entry name" value="HTH_MarR-typ"/>
</dbReference>
<dbReference type="Pfam" id="PF12802">
    <property type="entry name" value="MarR_2"/>
    <property type="match status" value="1"/>
</dbReference>
<dbReference type="InterPro" id="IPR036390">
    <property type="entry name" value="WH_DNA-bd_sf"/>
</dbReference>
<dbReference type="KEGG" id="bic:LMTR13_05275"/>
<dbReference type="AlphaFoldDB" id="A0A1B1UA96"/>
<organism evidence="3 4">
    <name type="scientific">Bradyrhizobium icense</name>
    <dbReference type="NCBI Taxonomy" id="1274631"/>
    <lineage>
        <taxon>Bacteria</taxon>
        <taxon>Pseudomonadati</taxon>
        <taxon>Pseudomonadota</taxon>
        <taxon>Alphaproteobacteria</taxon>
        <taxon>Hyphomicrobiales</taxon>
        <taxon>Nitrobacteraceae</taxon>
        <taxon>Bradyrhizobium</taxon>
    </lineage>
</organism>
<dbReference type="GO" id="GO:0003700">
    <property type="term" value="F:DNA-binding transcription factor activity"/>
    <property type="evidence" value="ECO:0007669"/>
    <property type="project" value="InterPro"/>
</dbReference>
<evidence type="ECO:0000313" key="4">
    <source>
        <dbReference type="Proteomes" id="UP000092839"/>
    </source>
</evidence>
<reference evidence="3 4" key="1">
    <citation type="submission" date="2016-07" db="EMBL/GenBank/DDBJ databases">
        <title>Complete genome sequence of Bradyrhizobium icense LMTR 13T, a potential inoculant strain isolated from lima bean (Phaseolus lunatus) in Peru.</title>
        <authorList>
            <person name="Ormeno-Orrillo E."/>
            <person name="Duran D."/>
            <person name="Rogel M.A."/>
            <person name="Rey L."/>
            <person name="Imperial J."/>
            <person name="Ruiz-Argueso T."/>
            <person name="Martinez-Romero E."/>
        </authorList>
    </citation>
    <scope>NUCLEOTIDE SEQUENCE [LARGE SCALE GENOMIC DNA]</scope>
    <source>
        <strain evidence="3 4">LMTR 13</strain>
    </source>
</reference>
<protein>
    <recommendedName>
        <fullName evidence="2">HTH marR-type domain-containing protein</fullName>
    </recommendedName>
</protein>
<gene>
    <name evidence="3" type="ORF">LMTR13_05275</name>
</gene>
<dbReference type="PANTHER" id="PTHR33164:SF43">
    <property type="entry name" value="HTH-TYPE TRANSCRIPTIONAL REPRESSOR YETL"/>
    <property type="match status" value="1"/>
</dbReference>
<evidence type="ECO:0000259" key="2">
    <source>
        <dbReference type="PROSITE" id="PS50995"/>
    </source>
</evidence>
<keyword evidence="4" id="KW-1185">Reference proteome</keyword>